<dbReference type="Proteomes" id="UP001044222">
    <property type="component" value="Chromosome 18"/>
</dbReference>
<sequence length="491" mass="50189">MGTPLKNACSSCQTRVSGLPGQKGEKGAPGMPGAEGPEGEKGDLGVRGPMGNAGKEGPKGVKGERGFPGPVGDKGDEGPPGVPGFPGAMGRTGSPGMMGRPGPMGHPGLKGERGSEGPTGIPGPPGPPGILHPEGNGMSSLYKLQGSGAMGYPGPPGAPGPKGDEGRAGEAGAMGLPGLEGLPGAKGDPGIPGVPGIPGPPGKSGAAGHPGSPGEPVGPPLFQCAPLFPRLAPQGCRLTLWRDFLFPPDRARGGPWARRDFRGPRDLVAHREGQERTVSQVTREPQVDPETEVQKENGGILESRENEECRGSGADPGDKGAAGPSGLRGDPGPPGALGPPGLLADADALEEIKRFIRSEVLRVFEEKLSGQGFLQKNPANILAPNIRPGPQPPGQDGSRAPRRTGDTGPSRVPGTEGREGTARFGNHRSSWSHRPTRCAWRWASGPTGPPGASGAHRKVRPQRLSPRAAERLGPIVPEPFLARAGLRTLHI</sequence>
<evidence type="ECO:0000313" key="3">
    <source>
        <dbReference type="Proteomes" id="UP001044222"/>
    </source>
</evidence>
<feature type="compositionally biased region" description="Basic and acidic residues" evidence="1">
    <location>
        <begin position="56"/>
        <end position="65"/>
    </location>
</feature>
<accession>A0A9D3LJA4</accession>
<proteinExistence type="predicted"/>
<dbReference type="PANTHER" id="PTHR24023">
    <property type="entry name" value="COLLAGEN ALPHA"/>
    <property type="match status" value="1"/>
</dbReference>
<protein>
    <recommendedName>
        <fullName evidence="4">Collagen IV NC1 domain-containing protein</fullName>
    </recommendedName>
</protein>
<dbReference type="Gene3D" id="1.20.5.320">
    <property type="entry name" value="6-Phosphogluconate Dehydrogenase, domain 3"/>
    <property type="match status" value="1"/>
</dbReference>
<gene>
    <name evidence="2" type="ORF">ANANG_G00299450</name>
</gene>
<feature type="region of interest" description="Disordered" evidence="1">
    <location>
        <begin position="267"/>
        <end position="342"/>
    </location>
</feature>
<reference evidence="2" key="1">
    <citation type="submission" date="2021-01" db="EMBL/GenBank/DDBJ databases">
        <title>A chromosome-scale assembly of European eel, Anguilla anguilla.</title>
        <authorList>
            <person name="Henkel C."/>
            <person name="Jong-Raadsen S.A."/>
            <person name="Dufour S."/>
            <person name="Weltzien F.-A."/>
            <person name="Palstra A.P."/>
            <person name="Pelster B."/>
            <person name="Spaink H.P."/>
            <person name="Van Den Thillart G.E."/>
            <person name="Jansen H."/>
            <person name="Zahm M."/>
            <person name="Klopp C."/>
            <person name="Cedric C."/>
            <person name="Louis A."/>
            <person name="Berthelot C."/>
            <person name="Parey E."/>
            <person name="Roest Crollius H."/>
            <person name="Montfort J."/>
            <person name="Robinson-Rechavi M."/>
            <person name="Bucao C."/>
            <person name="Bouchez O."/>
            <person name="Gislard M."/>
            <person name="Lluch J."/>
            <person name="Milhes M."/>
            <person name="Lampietro C."/>
            <person name="Lopez Roques C."/>
            <person name="Donnadieu C."/>
            <person name="Braasch I."/>
            <person name="Desvignes T."/>
            <person name="Postlethwait J."/>
            <person name="Bobe J."/>
            <person name="Guiguen Y."/>
            <person name="Dirks R."/>
        </authorList>
    </citation>
    <scope>NUCLEOTIDE SEQUENCE</scope>
    <source>
        <strain evidence="2">Tag_6206</strain>
        <tissue evidence="2">Liver</tissue>
    </source>
</reference>
<evidence type="ECO:0008006" key="4">
    <source>
        <dbReference type="Google" id="ProtNLM"/>
    </source>
</evidence>
<feature type="region of interest" description="Disordered" evidence="1">
    <location>
        <begin position="1"/>
        <end position="218"/>
    </location>
</feature>
<dbReference type="GO" id="GO:0030020">
    <property type="term" value="F:extracellular matrix structural constituent conferring tensile strength"/>
    <property type="evidence" value="ECO:0007669"/>
    <property type="project" value="TreeGrafter"/>
</dbReference>
<evidence type="ECO:0000313" key="2">
    <source>
        <dbReference type="EMBL" id="KAG5831022.1"/>
    </source>
</evidence>
<dbReference type="AlphaFoldDB" id="A0A9D3LJA4"/>
<dbReference type="GO" id="GO:0031012">
    <property type="term" value="C:extracellular matrix"/>
    <property type="evidence" value="ECO:0007669"/>
    <property type="project" value="TreeGrafter"/>
</dbReference>
<dbReference type="Pfam" id="PF01391">
    <property type="entry name" value="Collagen"/>
    <property type="match status" value="2"/>
</dbReference>
<dbReference type="EMBL" id="JAFIRN010000018">
    <property type="protein sequence ID" value="KAG5831022.1"/>
    <property type="molecule type" value="Genomic_DNA"/>
</dbReference>
<organism evidence="2 3">
    <name type="scientific">Anguilla anguilla</name>
    <name type="common">European freshwater eel</name>
    <name type="synonym">Muraena anguilla</name>
    <dbReference type="NCBI Taxonomy" id="7936"/>
    <lineage>
        <taxon>Eukaryota</taxon>
        <taxon>Metazoa</taxon>
        <taxon>Chordata</taxon>
        <taxon>Craniata</taxon>
        <taxon>Vertebrata</taxon>
        <taxon>Euteleostomi</taxon>
        <taxon>Actinopterygii</taxon>
        <taxon>Neopterygii</taxon>
        <taxon>Teleostei</taxon>
        <taxon>Anguilliformes</taxon>
        <taxon>Anguillidae</taxon>
        <taxon>Anguilla</taxon>
    </lineage>
</organism>
<feature type="compositionally biased region" description="Low complexity" evidence="1">
    <location>
        <begin position="311"/>
        <end position="325"/>
    </location>
</feature>
<feature type="compositionally biased region" description="Low complexity" evidence="1">
    <location>
        <begin position="443"/>
        <end position="454"/>
    </location>
</feature>
<feature type="region of interest" description="Disordered" evidence="1">
    <location>
        <begin position="375"/>
        <end position="471"/>
    </location>
</feature>
<dbReference type="GO" id="GO:0005615">
    <property type="term" value="C:extracellular space"/>
    <property type="evidence" value="ECO:0007669"/>
    <property type="project" value="TreeGrafter"/>
</dbReference>
<comment type="caution">
    <text evidence="2">The sequence shown here is derived from an EMBL/GenBank/DDBJ whole genome shotgun (WGS) entry which is preliminary data.</text>
</comment>
<feature type="compositionally biased region" description="Pro residues" evidence="1">
    <location>
        <begin position="121"/>
        <end position="130"/>
    </location>
</feature>
<dbReference type="PANTHER" id="PTHR24023:SF1019">
    <property type="entry name" value="COLLAGEN ALPHA-5(IV) CHAIN ISOFORM X1"/>
    <property type="match status" value="1"/>
</dbReference>
<dbReference type="InterPro" id="IPR050149">
    <property type="entry name" value="Collagen_superfamily"/>
</dbReference>
<keyword evidence="3" id="KW-1185">Reference proteome</keyword>
<feature type="compositionally biased region" description="Low complexity" evidence="1">
    <location>
        <begin position="203"/>
        <end position="215"/>
    </location>
</feature>
<feature type="compositionally biased region" description="Low complexity" evidence="1">
    <location>
        <begin position="89"/>
        <end position="107"/>
    </location>
</feature>
<dbReference type="InterPro" id="IPR008160">
    <property type="entry name" value="Collagen"/>
</dbReference>
<dbReference type="GO" id="GO:0030198">
    <property type="term" value="P:extracellular matrix organization"/>
    <property type="evidence" value="ECO:0007669"/>
    <property type="project" value="TreeGrafter"/>
</dbReference>
<evidence type="ECO:0000256" key="1">
    <source>
        <dbReference type="SAM" id="MobiDB-lite"/>
    </source>
</evidence>
<name>A0A9D3LJA4_ANGAN</name>